<keyword evidence="3" id="KW-1185">Reference proteome</keyword>
<sequence>TVGGDVKVGDTVTLTLGDGTIASTTVIDLGDGLLGFTVDVDASVLADAGSNSITASVTTSDSAGNSTTATDSEDYGVDTTAPEASIDLNPIVVGDDNVINQAESEGTVTLTGTVGGDVKVGDTVTLTLGDGTIATTTVIDLGDGLLGFTVDVDASVLADAGSNSITASVTTTDAAGNSTTATDKEGYSVDTTPAPAPLVEFQGAGADDIYNIDEIGIDGTVTAKI</sequence>
<feature type="non-terminal residue" evidence="2">
    <location>
        <position position="225"/>
    </location>
</feature>
<dbReference type="Gene3D" id="2.60.40.10">
    <property type="entry name" value="Immunoglobulins"/>
    <property type="match status" value="2"/>
</dbReference>
<proteinExistence type="predicted"/>
<feature type="region of interest" description="Disordered" evidence="1">
    <location>
        <begin position="55"/>
        <end position="80"/>
    </location>
</feature>
<dbReference type="NCBIfam" id="NF012196">
    <property type="entry name" value="Ig_like_ice"/>
    <property type="match status" value="1"/>
</dbReference>
<dbReference type="Proteomes" id="UP001595621">
    <property type="component" value="Unassembled WGS sequence"/>
</dbReference>
<evidence type="ECO:0000313" key="3">
    <source>
        <dbReference type="Proteomes" id="UP001595621"/>
    </source>
</evidence>
<dbReference type="InterPro" id="IPR013783">
    <property type="entry name" value="Ig-like_fold"/>
</dbReference>
<dbReference type="InterPro" id="IPR049826">
    <property type="entry name" value="Ig-like_ice"/>
</dbReference>
<dbReference type="RefSeq" id="WP_380711369.1">
    <property type="nucleotide sequence ID" value="NZ_JBHRTD010000004.1"/>
</dbReference>
<accession>A0ABV7GBF7</accession>
<gene>
    <name evidence="2" type="ORF">ACFOE0_03000</name>
</gene>
<name>A0ABV7GBF7_9GAMM</name>
<evidence type="ECO:0000256" key="1">
    <source>
        <dbReference type="SAM" id="MobiDB-lite"/>
    </source>
</evidence>
<protein>
    <submittedName>
        <fullName evidence="2">Ig-like domain-containing protein</fullName>
    </submittedName>
</protein>
<organism evidence="2 3">
    <name type="scientific">Shewanella submarina</name>
    <dbReference type="NCBI Taxonomy" id="2016376"/>
    <lineage>
        <taxon>Bacteria</taxon>
        <taxon>Pseudomonadati</taxon>
        <taxon>Pseudomonadota</taxon>
        <taxon>Gammaproteobacteria</taxon>
        <taxon>Alteromonadales</taxon>
        <taxon>Shewanellaceae</taxon>
        <taxon>Shewanella</taxon>
    </lineage>
</organism>
<reference evidence="3" key="1">
    <citation type="journal article" date="2019" name="Int. J. Syst. Evol. Microbiol.">
        <title>The Global Catalogue of Microorganisms (GCM) 10K type strain sequencing project: providing services to taxonomists for standard genome sequencing and annotation.</title>
        <authorList>
            <consortium name="The Broad Institute Genomics Platform"/>
            <consortium name="The Broad Institute Genome Sequencing Center for Infectious Disease"/>
            <person name="Wu L."/>
            <person name="Ma J."/>
        </authorList>
    </citation>
    <scope>NUCLEOTIDE SEQUENCE [LARGE SCALE GENOMIC DNA]</scope>
    <source>
        <strain evidence="3">KCTC 52277</strain>
    </source>
</reference>
<evidence type="ECO:0000313" key="2">
    <source>
        <dbReference type="EMBL" id="MFC3137152.1"/>
    </source>
</evidence>
<feature type="non-terminal residue" evidence="2">
    <location>
        <position position="1"/>
    </location>
</feature>
<dbReference type="EMBL" id="JBHRTD010000004">
    <property type="protein sequence ID" value="MFC3137152.1"/>
    <property type="molecule type" value="Genomic_DNA"/>
</dbReference>
<feature type="compositionally biased region" description="Polar residues" evidence="1">
    <location>
        <begin position="55"/>
        <end position="70"/>
    </location>
</feature>
<dbReference type="NCBIfam" id="NF033510">
    <property type="entry name" value="Ca_tandemer"/>
    <property type="match status" value="1"/>
</dbReference>
<comment type="caution">
    <text evidence="2">The sequence shown here is derived from an EMBL/GenBank/DDBJ whole genome shotgun (WGS) entry which is preliminary data.</text>
</comment>